<organism evidence="1 2">
    <name type="scientific">Nitrospira tepida</name>
    <dbReference type="NCBI Taxonomy" id="2973512"/>
    <lineage>
        <taxon>Bacteria</taxon>
        <taxon>Pseudomonadati</taxon>
        <taxon>Nitrospirota</taxon>
        <taxon>Nitrospiria</taxon>
        <taxon>Nitrospirales</taxon>
        <taxon>Nitrospiraceae</taxon>
        <taxon>Nitrospira</taxon>
    </lineage>
</organism>
<evidence type="ECO:0000313" key="1">
    <source>
        <dbReference type="EMBL" id="CAI4033372.1"/>
    </source>
</evidence>
<reference evidence="1" key="1">
    <citation type="submission" date="2022-10" db="EMBL/GenBank/DDBJ databases">
        <authorList>
            <person name="Koch H."/>
        </authorList>
    </citation>
    <scope>NUCLEOTIDE SEQUENCE</scope>
    <source>
        <strain evidence="1">DNF</strain>
    </source>
</reference>
<evidence type="ECO:0000313" key="2">
    <source>
        <dbReference type="Proteomes" id="UP001179121"/>
    </source>
</evidence>
<dbReference type="Proteomes" id="UP001179121">
    <property type="component" value="Chromosome"/>
</dbReference>
<dbReference type="AlphaFoldDB" id="A0AA86N298"/>
<dbReference type="RefSeq" id="WP_289270514.1">
    <property type="nucleotide sequence ID" value="NZ_OX365700.1"/>
</dbReference>
<name>A0AA86N298_9BACT</name>
<dbReference type="EMBL" id="OX365700">
    <property type="protein sequence ID" value="CAI4033372.1"/>
    <property type="molecule type" value="Genomic_DNA"/>
</dbReference>
<proteinExistence type="predicted"/>
<sequence>MTKLLQKAFEEASKLPENEQDTLGRILLDELSSERRWEELFAGSHDLLAELAEQAVAEHRAGRTEKLDPAKL</sequence>
<protein>
    <submittedName>
        <fullName evidence="1">Uncharacterized protein</fullName>
    </submittedName>
</protein>
<dbReference type="KEGG" id="nti:DNFV4_03808"/>
<keyword evidence="2" id="KW-1185">Reference proteome</keyword>
<gene>
    <name evidence="1" type="ORF">DNFV4_03808</name>
</gene>
<accession>A0AA86N298</accession>